<feature type="transmembrane region" description="Helical" evidence="1">
    <location>
        <begin position="14"/>
        <end position="33"/>
    </location>
</feature>
<keyword evidence="1" id="KW-0812">Transmembrane</keyword>
<evidence type="ECO:0000256" key="1">
    <source>
        <dbReference type="SAM" id="Phobius"/>
    </source>
</evidence>
<comment type="caution">
    <text evidence="2">The sequence shown here is derived from an EMBL/GenBank/DDBJ whole genome shotgun (WGS) entry which is preliminary data.</text>
</comment>
<keyword evidence="1" id="KW-1133">Transmembrane helix</keyword>
<dbReference type="AlphaFoldDB" id="A0A6G0Z7R1"/>
<protein>
    <submittedName>
        <fullName evidence="2">Uncharacterized protein</fullName>
    </submittedName>
</protein>
<name>A0A6G0Z7R1_APHCR</name>
<keyword evidence="3" id="KW-1185">Reference proteome</keyword>
<feature type="non-terminal residue" evidence="2">
    <location>
        <position position="100"/>
    </location>
</feature>
<sequence>MHAYILDSERSEEYIDFTMMCVFFFFVSVYSITRGGFRCKSEYPWCIIGQKLTFSNSFQKNREKQKKNDGKTGIFTQNQFSTKSNFFMVVIQKLITVPSK</sequence>
<organism evidence="2 3">
    <name type="scientific">Aphis craccivora</name>
    <name type="common">Cowpea aphid</name>
    <dbReference type="NCBI Taxonomy" id="307492"/>
    <lineage>
        <taxon>Eukaryota</taxon>
        <taxon>Metazoa</taxon>
        <taxon>Ecdysozoa</taxon>
        <taxon>Arthropoda</taxon>
        <taxon>Hexapoda</taxon>
        <taxon>Insecta</taxon>
        <taxon>Pterygota</taxon>
        <taxon>Neoptera</taxon>
        <taxon>Paraneoptera</taxon>
        <taxon>Hemiptera</taxon>
        <taxon>Sternorrhyncha</taxon>
        <taxon>Aphidomorpha</taxon>
        <taxon>Aphidoidea</taxon>
        <taxon>Aphididae</taxon>
        <taxon>Aphidini</taxon>
        <taxon>Aphis</taxon>
        <taxon>Aphis</taxon>
    </lineage>
</organism>
<gene>
    <name evidence="2" type="ORF">FWK35_00020115</name>
</gene>
<proteinExistence type="predicted"/>
<evidence type="ECO:0000313" key="3">
    <source>
        <dbReference type="Proteomes" id="UP000478052"/>
    </source>
</evidence>
<dbReference type="OrthoDB" id="5920073at2759"/>
<evidence type="ECO:0000313" key="2">
    <source>
        <dbReference type="EMBL" id="KAF0766829.1"/>
    </source>
</evidence>
<accession>A0A6G0Z7R1</accession>
<keyword evidence="1" id="KW-0472">Membrane</keyword>
<reference evidence="2 3" key="1">
    <citation type="submission" date="2019-08" db="EMBL/GenBank/DDBJ databases">
        <title>Whole genome of Aphis craccivora.</title>
        <authorList>
            <person name="Voronova N.V."/>
            <person name="Shulinski R.S."/>
            <person name="Bandarenka Y.V."/>
            <person name="Zhorov D.G."/>
            <person name="Warner D."/>
        </authorList>
    </citation>
    <scope>NUCLEOTIDE SEQUENCE [LARGE SCALE GENOMIC DNA]</scope>
    <source>
        <strain evidence="2">180601</strain>
        <tissue evidence="2">Whole Body</tissue>
    </source>
</reference>
<dbReference type="Proteomes" id="UP000478052">
    <property type="component" value="Unassembled WGS sequence"/>
</dbReference>
<dbReference type="EMBL" id="VUJU01001095">
    <property type="protein sequence ID" value="KAF0766829.1"/>
    <property type="molecule type" value="Genomic_DNA"/>
</dbReference>